<dbReference type="Proteomes" id="UP000266841">
    <property type="component" value="Unassembled WGS sequence"/>
</dbReference>
<gene>
    <name evidence="2" type="ORF">THAOC_21392</name>
</gene>
<name>K0SC04_THAOC</name>
<evidence type="ECO:0000313" key="2">
    <source>
        <dbReference type="EMBL" id="EJK58476.1"/>
    </source>
</evidence>
<accession>K0SC04</accession>
<sequence length="69" mass="7238">LPGGHVGFPGREDGTRTTPVAAVERPHISAGLGGRREKAPLSPLSRIRVPVLPIAPGHRCLFVLGGRLI</sequence>
<feature type="region of interest" description="Disordered" evidence="1">
    <location>
        <begin position="1"/>
        <end position="20"/>
    </location>
</feature>
<evidence type="ECO:0000256" key="1">
    <source>
        <dbReference type="SAM" id="MobiDB-lite"/>
    </source>
</evidence>
<dbReference type="AlphaFoldDB" id="K0SC04"/>
<proteinExistence type="predicted"/>
<comment type="caution">
    <text evidence="2">The sequence shown here is derived from an EMBL/GenBank/DDBJ whole genome shotgun (WGS) entry which is preliminary data.</text>
</comment>
<keyword evidence="3" id="KW-1185">Reference proteome</keyword>
<protein>
    <submittedName>
        <fullName evidence="2">Uncharacterized protein</fullName>
    </submittedName>
</protein>
<dbReference type="EMBL" id="AGNL01025111">
    <property type="protein sequence ID" value="EJK58476.1"/>
    <property type="molecule type" value="Genomic_DNA"/>
</dbReference>
<evidence type="ECO:0000313" key="3">
    <source>
        <dbReference type="Proteomes" id="UP000266841"/>
    </source>
</evidence>
<reference evidence="2 3" key="1">
    <citation type="journal article" date="2012" name="Genome Biol.">
        <title>Genome and low-iron response of an oceanic diatom adapted to chronic iron limitation.</title>
        <authorList>
            <person name="Lommer M."/>
            <person name="Specht M."/>
            <person name="Roy A.S."/>
            <person name="Kraemer L."/>
            <person name="Andreson R."/>
            <person name="Gutowska M.A."/>
            <person name="Wolf J."/>
            <person name="Bergner S.V."/>
            <person name="Schilhabel M.B."/>
            <person name="Klostermeier U.C."/>
            <person name="Beiko R.G."/>
            <person name="Rosenstiel P."/>
            <person name="Hippler M."/>
            <person name="Laroche J."/>
        </authorList>
    </citation>
    <scope>NUCLEOTIDE SEQUENCE [LARGE SCALE GENOMIC DNA]</scope>
    <source>
        <strain evidence="2 3">CCMP1005</strain>
    </source>
</reference>
<organism evidence="2 3">
    <name type="scientific">Thalassiosira oceanica</name>
    <name type="common">Marine diatom</name>
    <dbReference type="NCBI Taxonomy" id="159749"/>
    <lineage>
        <taxon>Eukaryota</taxon>
        <taxon>Sar</taxon>
        <taxon>Stramenopiles</taxon>
        <taxon>Ochrophyta</taxon>
        <taxon>Bacillariophyta</taxon>
        <taxon>Coscinodiscophyceae</taxon>
        <taxon>Thalassiosirophycidae</taxon>
        <taxon>Thalassiosirales</taxon>
        <taxon>Thalassiosiraceae</taxon>
        <taxon>Thalassiosira</taxon>
    </lineage>
</organism>
<feature type="non-terminal residue" evidence="2">
    <location>
        <position position="1"/>
    </location>
</feature>